<accession>A0A060R8D6</accession>
<keyword evidence="2" id="KW-0547">Nucleotide-binding</keyword>
<keyword evidence="2" id="KW-0067">ATP-binding</keyword>
<dbReference type="GO" id="GO:0005524">
    <property type="term" value="F:ATP binding"/>
    <property type="evidence" value="ECO:0007669"/>
    <property type="project" value="UniProtKB-KW"/>
</dbReference>
<proteinExistence type="predicted"/>
<dbReference type="InterPro" id="IPR029492">
    <property type="entry name" value="DUF4435"/>
</dbReference>
<sequence>MFHVEQRKKRNSRLVDNISSEMLSAASEMQRRERILVYVEGYDDIAFWRQIFDDWESEGRKFEITTPMRSDMAKGKKVVLSFADRAGKNLLLCVDSDFDYLFGEANYQSKAVNQNPFLIQTYTYAIENLQCYPPSLSSITIRATKNDNKIFDFEKFMQAYSVTIYPLFLWYVYAAFANAPEVFSLSDFRNSVRVNYLEIEFDGEKTIEWLERQTTKRLKQLQQKYAAQVADVKKVEAMIRARGVTPERTHIYMQGHCLLDNVVKVVVASVCDALRKEKLEQITASKLGGLTLRNEMNSYNNSLRDIDTLLADNIGYKQSAEYRMIRERIDEVVMR</sequence>
<dbReference type="Proteomes" id="UP000027616">
    <property type="component" value="Chromosome I"/>
</dbReference>
<evidence type="ECO:0000259" key="1">
    <source>
        <dbReference type="Pfam" id="PF14491"/>
    </source>
</evidence>
<dbReference type="AlphaFoldDB" id="A0A060R8D6"/>
<gene>
    <name evidence="2" type="ORF">BN938_1600</name>
</gene>
<feature type="domain" description="DUF4435" evidence="1">
    <location>
        <begin position="34"/>
        <end position="277"/>
    </location>
</feature>
<evidence type="ECO:0000313" key="2">
    <source>
        <dbReference type="EMBL" id="CDN31687.1"/>
    </source>
</evidence>
<evidence type="ECO:0000313" key="3">
    <source>
        <dbReference type="Proteomes" id="UP000027616"/>
    </source>
</evidence>
<dbReference type="PATRIC" id="fig|1433126.3.peg.1585"/>
<keyword evidence="3" id="KW-1185">Reference proteome</keyword>
<dbReference type="KEGG" id="rbc:BN938_1600"/>
<protein>
    <submittedName>
        <fullName evidence="2">Methionine ABC transporter ATP-binding protein</fullName>
    </submittedName>
</protein>
<dbReference type="STRING" id="1433126.BN938_1600"/>
<reference evidence="2 3" key="1">
    <citation type="journal article" date="2015" name="Genome Announc.">
        <title>Complete Genome Sequence of the Novel Leech Symbiont Mucinivorans hirudinis M3T.</title>
        <authorList>
            <person name="Nelson M.C."/>
            <person name="Bomar L."/>
            <person name="Graf J."/>
        </authorList>
    </citation>
    <scope>NUCLEOTIDE SEQUENCE [LARGE SCALE GENOMIC DNA]</scope>
    <source>
        <strain evidence="3">M3</strain>
    </source>
</reference>
<dbReference type="Pfam" id="PF14491">
    <property type="entry name" value="DUF4435"/>
    <property type="match status" value="1"/>
</dbReference>
<organism evidence="2 3">
    <name type="scientific">Mucinivorans hirudinis</name>
    <dbReference type="NCBI Taxonomy" id="1433126"/>
    <lineage>
        <taxon>Bacteria</taxon>
        <taxon>Pseudomonadati</taxon>
        <taxon>Bacteroidota</taxon>
        <taxon>Bacteroidia</taxon>
        <taxon>Bacteroidales</taxon>
        <taxon>Rikenellaceae</taxon>
        <taxon>Mucinivorans</taxon>
    </lineage>
</organism>
<dbReference type="HOGENOM" id="CLU_808550_0_0_10"/>
<dbReference type="eggNOG" id="COG1123">
    <property type="taxonomic scope" value="Bacteria"/>
</dbReference>
<name>A0A060R8D6_9BACT</name>
<dbReference type="EMBL" id="HG934468">
    <property type="protein sequence ID" value="CDN31687.1"/>
    <property type="molecule type" value="Genomic_DNA"/>
</dbReference>